<dbReference type="SUPFAM" id="SSF52507">
    <property type="entry name" value="Homo-oligomeric flavin-containing Cys decarboxylases, HFCD"/>
    <property type="match status" value="1"/>
</dbReference>
<evidence type="ECO:0000256" key="7">
    <source>
        <dbReference type="HAMAP-Rule" id="MF_01984"/>
    </source>
</evidence>
<dbReference type="InterPro" id="IPR003382">
    <property type="entry name" value="Flavoprotein"/>
</dbReference>
<evidence type="ECO:0000256" key="5">
    <source>
        <dbReference type="ARBA" id="ARBA00050612"/>
    </source>
</evidence>
<gene>
    <name evidence="7" type="primary">ubiX</name>
    <name evidence="9" type="ORF">C4K68_02285</name>
</gene>
<evidence type="ECO:0000256" key="2">
    <source>
        <dbReference type="ARBA" id="ARBA00022630"/>
    </source>
</evidence>
<feature type="binding site" evidence="7">
    <location>
        <position position="187"/>
    </location>
    <ligand>
        <name>dimethylallyl phosphate</name>
        <dbReference type="ChEBI" id="CHEBI:88052"/>
    </ligand>
</feature>
<feature type="domain" description="Flavoprotein" evidence="8">
    <location>
        <begin position="9"/>
        <end position="192"/>
    </location>
</feature>
<dbReference type="Proteomes" id="UP000238196">
    <property type="component" value="Unassembled WGS sequence"/>
</dbReference>
<evidence type="ECO:0000256" key="1">
    <source>
        <dbReference type="ARBA" id="ARBA00022602"/>
    </source>
</evidence>
<comment type="function">
    <text evidence="7">Flavin prenyltransferase that catalyzes the synthesis of the prenylated FMN cofactor (prenyl-FMN) for 4-hydroxy-3-polyprenylbenzoic acid decarboxylase UbiD. The prenyltransferase is metal-independent and links a dimethylallyl moiety from dimethylallyl monophosphate (DMAP) to the flavin N5 and C6 atoms of FMN.</text>
</comment>
<protein>
    <recommendedName>
        <fullName evidence="7">Flavin prenyltransferase UbiX</fullName>
        <ecNumber evidence="7">2.5.1.129</ecNumber>
    </recommendedName>
</protein>
<dbReference type="GO" id="GO:0016831">
    <property type="term" value="F:carboxy-lyase activity"/>
    <property type="evidence" value="ECO:0007669"/>
    <property type="project" value="TreeGrafter"/>
</dbReference>
<evidence type="ECO:0000256" key="6">
    <source>
        <dbReference type="ARBA" id="ARBA00060793"/>
    </source>
</evidence>
<comment type="caution">
    <text evidence="9">The sequence shown here is derived from an EMBL/GenBank/DDBJ whole genome shotgun (WGS) entry which is preliminary data.</text>
</comment>
<comment type="caution">
    <text evidence="7">Lacks conserved residue(s) required for the propagation of feature annotation.</text>
</comment>
<dbReference type="PANTHER" id="PTHR43374:SF1">
    <property type="entry name" value="FLAVIN PRENYLTRANSFERASE PAD1, MITOCHONDRIAL"/>
    <property type="match status" value="1"/>
</dbReference>
<keyword evidence="4 7" id="KW-0808">Transferase</keyword>
<keyword evidence="2 7" id="KW-0285">Flavoprotein</keyword>
<dbReference type="NCBIfam" id="NF004685">
    <property type="entry name" value="PRK06029.1"/>
    <property type="match status" value="1"/>
</dbReference>
<evidence type="ECO:0000256" key="3">
    <source>
        <dbReference type="ARBA" id="ARBA00022643"/>
    </source>
</evidence>
<proteinExistence type="inferred from homology"/>
<name>A0A2S5KXR7_9PROT</name>
<comment type="catalytic activity">
    <reaction evidence="5 7">
        <text>dimethylallyl phosphate + FMNH2 = prenylated FMNH2 + phosphate</text>
        <dbReference type="Rhea" id="RHEA:37743"/>
        <dbReference type="ChEBI" id="CHEBI:43474"/>
        <dbReference type="ChEBI" id="CHEBI:57618"/>
        <dbReference type="ChEBI" id="CHEBI:87467"/>
        <dbReference type="ChEBI" id="CHEBI:88052"/>
        <dbReference type="EC" id="2.5.1.129"/>
    </reaction>
</comment>
<comment type="similarity">
    <text evidence="6 7">Belongs to the UbiX/PAD1 family.</text>
</comment>
<feature type="binding site" evidence="7">
    <location>
        <begin position="15"/>
        <end position="17"/>
    </location>
    <ligand>
        <name>FMN</name>
        <dbReference type="ChEBI" id="CHEBI:58210"/>
    </ligand>
</feature>
<feature type="binding site" evidence="7">
    <location>
        <begin position="106"/>
        <end position="109"/>
    </location>
    <ligand>
        <name>FMN</name>
        <dbReference type="ChEBI" id="CHEBI:58210"/>
    </ligand>
</feature>
<feature type="binding site" evidence="7">
    <location>
        <position position="141"/>
    </location>
    <ligand>
        <name>FMN</name>
        <dbReference type="ChEBI" id="CHEBI:58210"/>
    </ligand>
</feature>
<dbReference type="Gene3D" id="3.40.50.1950">
    <property type="entry name" value="Flavin prenyltransferase-like"/>
    <property type="match status" value="1"/>
</dbReference>
<dbReference type="EMBL" id="PRLP01000007">
    <property type="protein sequence ID" value="PPC79066.1"/>
    <property type="molecule type" value="Genomic_DNA"/>
</dbReference>
<feature type="binding site" evidence="7">
    <location>
        <position position="171"/>
    </location>
    <ligand>
        <name>dimethylallyl phosphate</name>
        <dbReference type="ChEBI" id="CHEBI:88052"/>
    </ligand>
</feature>
<evidence type="ECO:0000313" key="9">
    <source>
        <dbReference type="EMBL" id="PPC79066.1"/>
    </source>
</evidence>
<evidence type="ECO:0000313" key="10">
    <source>
        <dbReference type="Proteomes" id="UP000238196"/>
    </source>
</evidence>
<dbReference type="OrthoDB" id="9781577at2"/>
<dbReference type="HAMAP" id="MF_01984">
    <property type="entry name" value="ubiX_pad"/>
    <property type="match status" value="1"/>
</dbReference>
<dbReference type="Pfam" id="PF02441">
    <property type="entry name" value="Flavoprotein"/>
    <property type="match status" value="1"/>
</dbReference>
<dbReference type="AlphaFoldDB" id="A0A2S5KXR7"/>
<dbReference type="PANTHER" id="PTHR43374">
    <property type="entry name" value="FLAVIN PRENYLTRANSFERASE"/>
    <property type="match status" value="1"/>
</dbReference>
<evidence type="ECO:0000259" key="8">
    <source>
        <dbReference type="Pfam" id="PF02441"/>
    </source>
</evidence>
<dbReference type="NCBIfam" id="TIGR00421">
    <property type="entry name" value="ubiX_pad"/>
    <property type="match status" value="1"/>
</dbReference>
<dbReference type="GO" id="GO:0106141">
    <property type="term" value="F:flavin prenyltransferase activity"/>
    <property type="evidence" value="ECO:0007669"/>
    <property type="project" value="UniProtKB-EC"/>
</dbReference>
<accession>A0A2S5KXR7</accession>
<sequence length="220" mass="23893">MWQPNPSIVTLAMTGASGLQYGLRLLECLVAADKQVFVMVSKAAQVVAATETDWSLPGQSAALENYLTSRLSARPGQIRVFSREQWMAPVASGSGAPSAMVVCPCSTGTLSAIACGASNNLIERAADVALKERRQLILVPRESPYSEIHLEHMLKLTRMGAVILPASPGFYHRPQSINDLIDFIVARILNQLGIPQQLMPSWGAALHPDELEESQHEPHE</sequence>
<dbReference type="InterPro" id="IPR036551">
    <property type="entry name" value="Flavin_trans-like"/>
</dbReference>
<dbReference type="FunFam" id="3.40.50.1950:FF:000001">
    <property type="entry name" value="Flavin prenyltransferase UbiX"/>
    <property type="match status" value="1"/>
</dbReference>
<dbReference type="EC" id="2.5.1.129" evidence="7"/>
<feature type="binding site" evidence="7">
    <location>
        <position position="41"/>
    </location>
    <ligand>
        <name>FMN</name>
        <dbReference type="ChEBI" id="CHEBI:58210"/>
    </ligand>
</feature>
<organism evidence="9 10">
    <name type="scientific">Proteobacteria bacterium 228</name>
    <dbReference type="NCBI Taxonomy" id="2083153"/>
    <lineage>
        <taxon>Bacteria</taxon>
        <taxon>Pseudomonadati</taxon>
        <taxon>Pseudomonadota</taxon>
    </lineage>
</organism>
<dbReference type="InterPro" id="IPR004507">
    <property type="entry name" value="UbiX-like"/>
</dbReference>
<keyword evidence="3 7" id="KW-0288">FMN</keyword>
<keyword evidence="1 7" id="KW-0637">Prenyltransferase</keyword>
<reference evidence="9 10" key="1">
    <citation type="submission" date="2018-02" db="EMBL/GenBank/DDBJ databases">
        <title>novel marine gammaproteobacteria from coastal saline agro ecosystem.</title>
        <authorList>
            <person name="Krishnan R."/>
            <person name="Ramesh Kumar N."/>
        </authorList>
    </citation>
    <scope>NUCLEOTIDE SEQUENCE [LARGE SCALE GENOMIC DNA]</scope>
    <source>
        <strain evidence="9 10">228</strain>
    </source>
</reference>
<evidence type="ECO:0000256" key="4">
    <source>
        <dbReference type="ARBA" id="ARBA00022679"/>
    </source>
</evidence>